<dbReference type="Gene3D" id="1.20.120.430">
    <property type="entry name" value="tRNA modification GTPase MnmE domain 2"/>
    <property type="match status" value="1"/>
</dbReference>
<dbReference type="GO" id="GO:0046872">
    <property type="term" value="F:metal ion binding"/>
    <property type="evidence" value="ECO:0007669"/>
    <property type="project" value="UniProtKB-KW"/>
</dbReference>
<dbReference type="InterPro" id="IPR027368">
    <property type="entry name" value="MnmE_dom2"/>
</dbReference>
<proteinExistence type="inferred from homology"/>
<dbReference type="GO" id="GO:0003924">
    <property type="term" value="F:GTPase activity"/>
    <property type="evidence" value="ECO:0007669"/>
    <property type="project" value="UniProtKB-UniRule"/>
</dbReference>
<evidence type="ECO:0000256" key="6">
    <source>
        <dbReference type="HAMAP-Rule" id="MF_00379"/>
    </source>
</evidence>
<keyword evidence="6" id="KW-0378">Hydrolase</keyword>
<comment type="function">
    <text evidence="6">Exhibits a very high intrinsic GTPase hydrolysis rate. Involved in the addition of a carboxymethylaminomethyl (cmnm) group at the wobble position (U34) of certain tRNAs, forming tRNA-cmnm(5)s(2)U34.</text>
</comment>
<comment type="subcellular location">
    <subcellularLocation>
        <location evidence="6">Cytoplasm</location>
    </subcellularLocation>
</comment>
<dbReference type="Proteomes" id="UP000321201">
    <property type="component" value="Unassembled WGS sequence"/>
</dbReference>
<feature type="binding site" evidence="6">
    <location>
        <position position="23"/>
    </location>
    <ligand>
        <name>(6S)-5-formyl-5,6,7,8-tetrahydrofolate</name>
        <dbReference type="ChEBI" id="CHEBI:57457"/>
    </ligand>
</feature>
<organism evidence="9 10">
    <name type="scientific">Pelomicrobium methylotrophicum</name>
    <dbReference type="NCBI Taxonomy" id="2602750"/>
    <lineage>
        <taxon>Bacteria</taxon>
        <taxon>Pseudomonadati</taxon>
        <taxon>Pseudomonadota</taxon>
        <taxon>Hydrogenophilia</taxon>
        <taxon>Hydrogenophilia incertae sedis</taxon>
        <taxon>Pelomicrobium</taxon>
    </lineage>
</organism>
<protein>
    <recommendedName>
        <fullName evidence="6">tRNA modification GTPase MnmE</fullName>
        <ecNumber evidence="6">3.6.-.-</ecNumber>
    </recommendedName>
</protein>
<gene>
    <name evidence="6 9" type="primary">mnmE</name>
    <name evidence="6" type="synonym">trmE</name>
    <name evidence="9" type="ORF">FR698_01620</name>
</gene>
<feature type="binding site" evidence="6">
    <location>
        <position position="250"/>
    </location>
    <ligand>
        <name>Mg(2+)</name>
        <dbReference type="ChEBI" id="CHEBI:18420"/>
    </ligand>
</feature>
<comment type="similarity">
    <text evidence="1 6 7">Belongs to the TRAFAC class TrmE-Era-EngA-EngB-Septin-like GTPase superfamily. TrmE GTPase family.</text>
</comment>
<dbReference type="InterPro" id="IPR031168">
    <property type="entry name" value="G_TrmE"/>
</dbReference>
<dbReference type="Pfam" id="PF01926">
    <property type="entry name" value="MMR_HSR1"/>
    <property type="match status" value="1"/>
</dbReference>
<feature type="binding site" evidence="6">
    <location>
        <begin position="225"/>
        <end position="230"/>
    </location>
    <ligand>
        <name>GTP</name>
        <dbReference type="ChEBI" id="CHEBI:37565"/>
    </ligand>
</feature>
<keyword evidence="6" id="KW-0460">Magnesium</keyword>
<dbReference type="FunCoup" id="A0A5C7EW92">
    <property type="interactions" value="568"/>
</dbReference>
<keyword evidence="10" id="KW-1185">Reference proteome</keyword>
<dbReference type="Gene3D" id="3.30.1360.120">
    <property type="entry name" value="Probable tRNA modification gtpase trme, domain 1"/>
    <property type="match status" value="1"/>
</dbReference>
<dbReference type="AlphaFoldDB" id="A0A5C7EW92"/>
<keyword evidence="6" id="KW-0479">Metal-binding</keyword>
<dbReference type="GO" id="GO:0005525">
    <property type="term" value="F:GTP binding"/>
    <property type="evidence" value="ECO:0007669"/>
    <property type="project" value="UniProtKB-UniRule"/>
</dbReference>
<dbReference type="GO" id="GO:0002098">
    <property type="term" value="P:tRNA wobble uridine modification"/>
    <property type="evidence" value="ECO:0007669"/>
    <property type="project" value="TreeGrafter"/>
</dbReference>
<comment type="subunit">
    <text evidence="6">Homodimer. Heterotetramer of two MnmE and two MnmG subunits.</text>
</comment>
<dbReference type="InParanoid" id="A0A5C7EW92"/>
<dbReference type="InterPro" id="IPR027417">
    <property type="entry name" value="P-loop_NTPase"/>
</dbReference>
<dbReference type="GO" id="GO:0005829">
    <property type="term" value="C:cytosol"/>
    <property type="evidence" value="ECO:0007669"/>
    <property type="project" value="TreeGrafter"/>
</dbReference>
<dbReference type="InterPro" id="IPR004520">
    <property type="entry name" value="GTPase_MnmE"/>
</dbReference>
<evidence type="ECO:0000256" key="7">
    <source>
        <dbReference type="RuleBase" id="RU003313"/>
    </source>
</evidence>
<feature type="binding site" evidence="6">
    <location>
        <position position="244"/>
    </location>
    <ligand>
        <name>K(+)</name>
        <dbReference type="ChEBI" id="CHEBI:29103"/>
    </ligand>
</feature>
<feature type="binding site" evidence="6">
    <location>
        <position position="119"/>
    </location>
    <ligand>
        <name>(6S)-5-formyl-5,6,7,8-tetrahydrofolate</name>
        <dbReference type="ChEBI" id="CHEBI:57457"/>
    </ligand>
</feature>
<dbReference type="Pfam" id="PF10396">
    <property type="entry name" value="TrmE_N"/>
    <property type="match status" value="1"/>
</dbReference>
<evidence type="ECO:0000259" key="8">
    <source>
        <dbReference type="PROSITE" id="PS51709"/>
    </source>
</evidence>
<dbReference type="InterPro" id="IPR005225">
    <property type="entry name" value="Small_GTP-bd"/>
</dbReference>
<evidence type="ECO:0000256" key="4">
    <source>
        <dbReference type="ARBA" id="ARBA00022958"/>
    </source>
</evidence>
<evidence type="ECO:0000256" key="3">
    <source>
        <dbReference type="ARBA" id="ARBA00022741"/>
    </source>
</evidence>
<feature type="binding site" evidence="6">
    <location>
        <begin position="269"/>
        <end position="272"/>
    </location>
    <ligand>
        <name>GTP</name>
        <dbReference type="ChEBI" id="CHEBI:37565"/>
    </ligand>
</feature>
<accession>A0A5C7EW92</accession>
<dbReference type="PANTHER" id="PTHR42714">
    <property type="entry name" value="TRNA MODIFICATION GTPASE GTPBP3"/>
    <property type="match status" value="1"/>
</dbReference>
<name>A0A5C7EW92_9PROT</name>
<evidence type="ECO:0000313" key="9">
    <source>
        <dbReference type="EMBL" id="TXF13265.1"/>
    </source>
</evidence>
<keyword evidence="4 6" id="KW-0630">Potassium</keyword>
<dbReference type="Gene3D" id="3.40.50.300">
    <property type="entry name" value="P-loop containing nucleotide triphosphate hydrolases"/>
    <property type="match status" value="1"/>
</dbReference>
<dbReference type="Pfam" id="PF12631">
    <property type="entry name" value="MnmE_helical"/>
    <property type="match status" value="1"/>
</dbReference>
<comment type="caution">
    <text evidence="6">Lacks conserved residue(s) required for the propagation of feature annotation.</text>
</comment>
<dbReference type="PROSITE" id="PS51709">
    <property type="entry name" value="G_TRME"/>
    <property type="match status" value="1"/>
</dbReference>
<keyword evidence="2 6" id="KW-0819">tRNA processing</keyword>
<evidence type="ECO:0000256" key="5">
    <source>
        <dbReference type="ARBA" id="ARBA00023134"/>
    </source>
</evidence>
<dbReference type="OrthoDB" id="5288128at2"/>
<feature type="binding site" evidence="6">
    <location>
        <position position="246"/>
    </location>
    <ligand>
        <name>K(+)</name>
        <dbReference type="ChEBI" id="CHEBI:29103"/>
    </ligand>
</feature>
<evidence type="ECO:0000256" key="2">
    <source>
        <dbReference type="ARBA" id="ARBA00022694"/>
    </source>
</evidence>
<reference evidence="9 10" key="1">
    <citation type="submission" date="2019-08" db="EMBL/GenBank/DDBJ databases">
        <title>Pelomicrobium methylotrophicum gen. nov., sp. nov. a moderately thermophilic, facultatively anaerobic, lithoautotrophic and methylotrophic bacterium isolated from a terrestrial mud volcano.</title>
        <authorList>
            <person name="Slobodkina G.B."/>
            <person name="Merkel A.Y."/>
            <person name="Slobodkin A.I."/>
        </authorList>
    </citation>
    <scope>NUCLEOTIDE SEQUENCE [LARGE SCALE GENOMIC DNA]</scope>
    <source>
        <strain evidence="9 10">SM250</strain>
    </source>
</reference>
<dbReference type="PANTHER" id="PTHR42714:SF2">
    <property type="entry name" value="TRNA MODIFICATION GTPASE GTPBP3, MITOCHONDRIAL"/>
    <property type="match status" value="1"/>
</dbReference>
<sequence>MQNGEPIAAIATPPGRGGIGIVRLSGRDLKPFLIALLGRVPKPRFATLAALKDAEGRVIDEGIVLYFSAPHSYTGEDVVELQGHGGMTVLNLLLKRCLELGARLAEPGEFSKRAFLSGKLDLAQAESVADLIDASTAEAARSAMRSLRGEFSREVNALKDGLMELRALTEATLDFPDEEIDFLQQADAFGRLERLRARLAGLLANARQGALLREGAQVALVGRPNVGKSSLLNRLAREEVAIVTEIPGTTRDTIRSHVEIQGVPFHIIDTAGLRETQDAVERIGIERARRAVEAADLVLVVTEYGQGVTPEDEAILRQLPDRLPRVVVRNKIDLAGVAPAVRAEGTTTEVWLSAKTGEGVELLQQELLRQAGWTSSGEGLFMARERHLAALTEAQERLAAAAPAASLGLELFAEELRLAHAALATITGEFTADDLLGQIFSRFCIGK</sequence>
<dbReference type="EC" id="3.6.-.-" evidence="6"/>
<dbReference type="GO" id="GO:0030488">
    <property type="term" value="P:tRNA methylation"/>
    <property type="evidence" value="ECO:0007669"/>
    <property type="project" value="TreeGrafter"/>
</dbReference>
<feature type="binding site" evidence="6">
    <location>
        <position position="447"/>
    </location>
    <ligand>
        <name>(6S)-5-formyl-5,6,7,8-tetrahydrofolate</name>
        <dbReference type="ChEBI" id="CHEBI:57457"/>
    </ligand>
</feature>
<dbReference type="RefSeq" id="WP_147798439.1">
    <property type="nucleotide sequence ID" value="NZ_VPFL01000002.1"/>
</dbReference>
<dbReference type="HAMAP" id="MF_00379">
    <property type="entry name" value="GTPase_MnmE"/>
    <property type="match status" value="1"/>
</dbReference>
<dbReference type="NCBIfam" id="TIGR00231">
    <property type="entry name" value="small_GTP"/>
    <property type="match status" value="1"/>
</dbReference>
<dbReference type="PRINTS" id="PR00449">
    <property type="entry name" value="RASTRNSFRMNG"/>
</dbReference>
<feature type="domain" description="TrmE-type G" evidence="8">
    <location>
        <begin position="215"/>
        <end position="372"/>
    </location>
</feature>
<dbReference type="InterPro" id="IPR027266">
    <property type="entry name" value="TrmE/GcvT-like"/>
</dbReference>
<keyword evidence="6" id="KW-0963">Cytoplasm</keyword>
<dbReference type="SUPFAM" id="SSF52540">
    <property type="entry name" value="P-loop containing nucleoside triphosphate hydrolases"/>
    <property type="match status" value="1"/>
</dbReference>
<dbReference type="CDD" id="cd14858">
    <property type="entry name" value="TrmE_N"/>
    <property type="match status" value="1"/>
</dbReference>
<keyword evidence="3 6" id="KW-0547">Nucleotide-binding</keyword>
<dbReference type="CDD" id="cd04164">
    <property type="entry name" value="trmE"/>
    <property type="match status" value="1"/>
</dbReference>
<evidence type="ECO:0000313" key="10">
    <source>
        <dbReference type="Proteomes" id="UP000321201"/>
    </source>
</evidence>
<dbReference type="NCBIfam" id="TIGR00450">
    <property type="entry name" value="mnmE_trmE_thdF"/>
    <property type="match status" value="1"/>
</dbReference>
<feature type="binding site" evidence="6">
    <location>
        <position position="80"/>
    </location>
    <ligand>
        <name>(6S)-5-formyl-5,6,7,8-tetrahydrofolate</name>
        <dbReference type="ChEBI" id="CHEBI:57457"/>
    </ligand>
</feature>
<comment type="caution">
    <text evidence="9">The sequence shown here is derived from an EMBL/GenBank/DDBJ whole genome shotgun (WGS) entry which is preliminary data.</text>
</comment>
<feature type="binding site" evidence="6">
    <location>
        <position position="249"/>
    </location>
    <ligand>
        <name>K(+)</name>
        <dbReference type="ChEBI" id="CHEBI:29103"/>
    </ligand>
</feature>
<dbReference type="InterPro" id="IPR018948">
    <property type="entry name" value="GTP-bd_TrmE_N"/>
</dbReference>
<evidence type="ECO:0000256" key="1">
    <source>
        <dbReference type="ARBA" id="ARBA00011043"/>
    </source>
</evidence>
<dbReference type="InterPro" id="IPR006073">
    <property type="entry name" value="GTP-bd"/>
</dbReference>
<feature type="binding site" evidence="6">
    <location>
        <begin position="244"/>
        <end position="250"/>
    </location>
    <ligand>
        <name>GTP</name>
        <dbReference type="ChEBI" id="CHEBI:37565"/>
    </ligand>
</feature>
<dbReference type="InterPro" id="IPR025867">
    <property type="entry name" value="MnmE_helical"/>
</dbReference>
<dbReference type="NCBIfam" id="NF003661">
    <property type="entry name" value="PRK05291.1-3"/>
    <property type="match status" value="1"/>
</dbReference>
<comment type="cofactor">
    <cofactor evidence="6">
        <name>K(+)</name>
        <dbReference type="ChEBI" id="CHEBI:29103"/>
    </cofactor>
    <text evidence="6">Binds 1 potassium ion per subunit.</text>
</comment>
<feature type="binding site" evidence="6">
    <location>
        <position position="225"/>
    </location>
    <ligand>
        <name>K(+)</name>
        <dbReference type="ChEBI" id="CHEBI:29103"/>
    </ligand>
</feature>
<dbReference type="EMBL" id="VPFL01000002">
    <property type="protein sequence ID" value="TXF13265.1"/>
    <property type="molecule type" value="Genomic_DNA"/>
</dbReference>
<keyword evidence="5 6" id="KW-0342">GTP-binding</keyword>
<feature type="binding site" evidence="6">
    <location>
        <position position="229"/>
    </location>
    <ligand>
        <name>Mg(2+)</name>
        <dbReference type="ChEBI" id="CHEBI:18420"/>
    </ligand>
</feature>